<gene>
    <name evidence="8" type="primary">bamA</name>
    <name evidence="11" type="ordered locus">B488_00470</name>
</gene>
<dbReference type="InterPro" id="IPR034746">
    <property type="entry name" value="POTRA"/>
</dbReference>
<proteinExistence type="inferred from homology"/>
<evidence type="ECO:0000256" key="5">
    <source>
        <dbReference type="ARBA" id="ARBA00022737"/>
    </source>
</evidence>
<dbReference type="InterPro" id="IPR010827">
    <property type="entry name" value="BamA/TamA_POTRA"/>
</dbReference>
<evidence type="ECO:0000313" key="11">
    <source>
        <dbReference type="EMBL" id="AGA64040.1"/>
    </source>
</evidence>
<dbReference type="Gene3D" id="3.10.20.310">
    <property type="entry name" value="membrane protein fhac"/>
    <property type="match status" value="5"/>
</dbReference>
<dbReference type="PANTHER" id="PTHR12815:SF23">
    <property type="entry name" value="OUTER MEMBRANE PROTEIN ASSEMBLY FACTOR BAMA"/>
    <property type="match status" value="1"/>
</dbReference>
<dbReference type="PATRIC" id="fig|1215343.11.peg.50"/>
<dbReference type="GO" id="GO:0051205">
    <property type="term" value="P:protein insertion into membrane"/>
    <property type="evidence" value="ECO:0007669"/>
    <property type="project" value="UniProtKB-UniRule"/>
</dbReference>
<evidence type="ECO:0000256" key="3">
    <source>
        <dbReference type="ARBA" id="ARBA00022692"/>
    </source>
</evidence>
<dbReference type="HOGENOM" id="CLU_007664_1_2_5"/>
<feature type="domain" description="POTRA" evidence="10">
    <location>
        <begin position="38"/>
        <end position="105"/>
    </location>
</feature>
<dbReference type="Proteomes" id="UP000010799">
    <property type="component" value="Chromosome"/>
</dbReference>
<feature type="domain" description="POTRA" evidence="10">
    <location>
        <begin position="106"/>
        <end position="183"/>
    </location>
</feature>
<comment type="similarity">
    <text evidence="8">Belongs to the BamA family.</text>
</comment>
<dbReference type="AlphaFoldDB" id="L0ET98"/>
<keyword evidence="7 8" id="KW-0998">Cell outer membrane</keyword>
<comment type="function">
    <text evidence="8">Part of the outer membrane protein assembly complex, which is involved in assembly and insertion of beta-barrel proteins into the outer membrane.</text>
</comment>
<dbReference type="STRING" id="1215343.B488_00470"/>
<accession>L0ET98</accession>
<dbReference type="NCBIfam" id="TIGR03303">
    <property type="entry name" value="OM_YaeT"/>
    <property type="match status" value="1"/>
</dbReference>
<dbReference type="GO" id="GO:0009279">
    <property type="term" value="C:cell outer membrane"/>
    <property type="evidence" value="ECO:0007669"/>
    <property type="project" value="UniProtKB-SubCell"/>
</dbReference>
<dbReference type="eggNOG" id="COG4775">
    <property type="taxonomic scope" value="Bacteria"/>
</dbReference>
<dbReference type="Pfam" id="PF07244">
    <property type="entry name" value="POTRA"/>
    <property type="match status" value="5"/>
</dbReference>
<evidence type="ECO:0000259" key="10">
    <source>
        <dbReference type="PROSITE" id="PS51779"/>
    </source>
</evidence>
<comment type="subunit">
    <text evidence="8">Part of the Bam complex.</text>
</comment>
<protein>
    <recommendedName>
        <fullName evidence="8 9">Outer membrane protein assembly factor BamA</fullName>
    </recommendedName>
</protein>
<evidence type="ECO:0000256" key="9">
    <source>
        <dbReference type="NCBIfam" id="TIGR03303"/>
    </source>
</evidence>
<dbReference type="InterPro" id="IPR023707">
    <property type="entry name" value="OM_assembly_BamA"/>
</dbReference>
<evidence type="ECO:0000256" key="7">
    <source>
        <dbReference type="ARBA" id="ARBA00023237"/>
    </source>
</evidence>
<dbReference type="Pfam" id="PF01103">
    <property type="entry name" value="Omp85"/>
    <property type="match status" value="1"/>
</dbReference>
<keyword evidence="6 8" id="KW-0472">Membrane</keyword>
<comment type="subcellular location">
    <subcellularLocation>
        <location evidence="8">Cell outer membrane</location>
    </subcellularLocation>
    <subcellularLocation>
        <location evidence="1">Membrane</location>
    </subcellularLocation>
</comment>
<feature type="domain" description="POTRA" evidence="10">
    <location>
        <begin position="186"/>
        <end position="274"/>
    </location>
</feature>
<dbReference type="KEGG" id="lcc:B488_00470"/>
<dbReference type="GO" id="GO:0043165">
    <property type="term" value="P:Gram-negative-bacterium-type cell outer membrane assembly"/>
    <property type="evidence" value="ECO:0007669"/>
    <property type="project" value="UniProtKB-UniRule"/>
</dbReference>
<dbReference type="EMBL" id="CP003789">
    <property type="protein sequence ID" value="AGA64040.1"/>
    <property type="molecule type" value="Genomic_DNA"/>
</dbReference>
<dbReference type="HAMAP" id="MF_01430">
    <property type="entry name" value="OM_assembly_BamA"/>
    <property type="match status" value="1"/>
</dbReference>
<dbReference type="InterPro" id="IPR000184">
    <property type="entry name" value="Bac_surfAg_D15"/>
</dbReference>
<reference evidence="11 12" key="1">
    <citation type="journal article" date="2012" name="Stand. Genomic Sci.">
        <title>Complete genome sequence of Liberibacter crescens BT-1.</title>
        <authorList>
            <person name="Leonard M.T."/>
            <person name="Fagen J.R."/>
            <person name="Davis-Richardson A.G."/>
            <person name="Davis M.J."/>
            <person name="Triplett E.W."/>
        </authorList>
    </citation>
    <scope>NUCLEOTIDE SEQUENCE [LARGE SCALE GENOMIC DNA]</scope>
    <source>
        <strain evidence="11 12">BT-1</strain>
    </source>
</reference>
<keyword evidence="4 8" id="KW-0732">Signal</keyword>
<evidence type="ECO:0000256" key="8">
    <source>
        <dbReference type="HAMAP-Rule" id="MF_01430"/>
    </source>
</evidence>
<dbReference type="PROSITE" id="PS51779">
    <property type="entry name" value="POTRA"/>
    <property type="match status" value="4"/>
</dbReference>
<keyword evidence="5 8" id="KW-0677">Repeat</keyword>
<keyword evidence="2 8" id="KW-1134">Transmembrane beta strand</keyword>
<keyword evidence="3 8" id="KW-0812">Transmembrane</keyword>
<evidence type="ECO:0000256" key="4">
    <source>
        <dbReference type="ARBA" id="ARBA00022729"/>
    </source>
</evidence>
<dbReference type="PANTHER" id="PTHR12815">
    <property type="entry name" value="SORTING AND ASSEMBLY MACHINERY SAMM50 PROTEIN FAMILY MEMBER"/>
    <property type="match status" value="1"/>
</dbReference>
<dbReference type="PIRSF" id="PIRSF006076">
    <property type="entry name" value="OM_assembly_OMP85"/>
    <property type="match status" value="1"/>
</dbReference>
<dbReference type="InterPro" id="IPR039910">
    <property type="entry name" value="D15-like"/>
</dbReference>
<evidence type="ECO:0000256" key="2">
    <source>
        <dbReference type="ARBA" id="ARBA00022452"/>
    </source>
</evidence>
<organism evidence="11 12">
    <name type="scientific">Liberibacter crescens (strain BT-1)</name>
    <dbReference type="NCBI Taxonomy" id="1215343"/>
    <lineage>
        <taxon>Bacteria</taxon>
        <taxon>Pseudomonadati</taxon>
        <taxon>Pseudomonadota</taxon>
        <taxon>Alphaproteobacteria</taxon>
        <taxon>Hyphomicrobiales</taxon>
        <taxon>Rhizobiaceae</taxon>
        <taxon>Liberibacter</taxon>
    </lineage>
</organism>
<keyword evidence="12" id="KW-1185">Reference proteome</keyword>
<name>L0ET98_LIBCB</name>
<feature type="domain" description="POTRA" evidence="10">
    <location>
        <begin position="359"/>
        <end position="432"/>
    </location>
</feature>
<evidence type="ECO:0000256" key="6">
    <source>
        <dbReference type="ARBA" id="ARBA00023136"/>
    </source>
</evidence>
<dbReference type="Gene3D" id="2.40.160.50">
    <property type="entry name" value="membrane protein fhac: a member of the omp85/tpsb transporter family"/>
    <property type="match status" value="1"/>
</dbReference>
<evidence type="ECO:0000313" key="12">
    <source>
        <dbReference type="Proteomes" id="UP000010799"/>
    </source>
</evidence>
<evidence type="ECO:0000256" key="1">
    <source>
        <dbReference type="ARBA" id="ARBA00004370"/>
    </source>
</evidence>
<dbReference type="RefSeq" id="WP_015272467.1">
    <property type="nucleotide sequence ID" value="NC_019907.1"/>
</dbReference>
<sequence length="778" mass="86358">MEKRKLSKALLSNVVYASVLCLELIVSLSLYSNEASASVVKKIEVRGIRRVSADSIRSNIVISPGKVFSGEEIDDSLRRLYRTGYFSDVKISVSGSVLIVFVKENDLINQVVFNGNKNIKDDKLQLIVKARPTVAYSRVLVDSDISAIKKAYSAIGRSEVSVSSQVFSVGEGRVNLAYVINEGGRTKLGKINFVGNKAYSAVRLRSAIISRQSNIISFITRSDIYSKEKLDADGEAIRKFYSERGYADFQIVSSQAFFDQAKNSYSLTFNINEGARYKFGNISVQSSVQDIDPDKLRKFIQTKTRDVYNFNKVEKSIEAMSGYLTSIGKPFIKITSRISRNLQTSAANVEYLVDKGERIYLERIDIRGNVYSRDFIIRREFDLSEGDALNESMITTAKRRLMDTGYFTSVNISKVLGSAPDRVILVVEVQEQSTGRAGIGTTYSGRGVFGLEASVEEHNFFGRGQYIRIAAGAGDSKSRSYNLSFTEPYFLGHRIAAGFDLSAVQSSDNTFFSEREHGVDLRVTVPITEEIGNTFRYSYKHMNYKGIGDWKNPANLSDPYRELIRVGKWNTSAVSQTIAYDTLDNHLLPREGILAKFTHEYAGLGGDSKYYKVLGKVSYFQLLIDDADVIGSVSAGAGHVMPINGKLYIFDQFMFNPEELRGFKNKGIGPRMANGDPVGGNTYFTAGAESNFPLPLLPRDLNLRGSFFVNAGTLYGNSVDIGSSGPLQGDSPSFRVSAGVGLMWHSPIGDIGVYYAVPLHKEPYDRLRRISFSLGNRF</sequence>